<protein>
    <submittedName>
        <fullName evidence="6">GFA family protein</fullName>
    </submittedName>
</protein>
<sequence>MCGAVRFTAKLETHIFGACHCEMCRRWAGSALLAITVPSANIDWQGAEHIATLQTSDWAKRAWCARCGSGLYYMVTAEGPYFGNTELLIGLFDDANGLTMQSEIFFDQKPDSFAYTGETKKISRAETLAMFGADANPEE</sequence>
<gene>
    <name evidence="6" type="ORF">D1012_09070</name>
</gene>
<organism evidence="6 7">
    <name type="scientific">Pseudotabrizicola alkalilacus</name>
    <dbReference type="NCBI Taxonomy" id="2305252"/>
    <lineage>
        <taxon>Bacteria</taxon>
        <taxon>Pseudomonadati</taxon>
        <taxon>Pseudomonadota</taxon>
        <taxon>Alphaproteobacteria</taxon>
        <taxon>Rhodobacterales</taxon>
        <taxon>Paracoccaceae</taxon>
        <taxon>Pseudotabrizicola</taxon>
    </lineage>
</organism>
<dbReference type="OrthoDB" id="9807246at2"/>
<dbReference type="PANTHER" id="PTHR33337:SF40">
    <property type="entry name" value="CENP-V_GFA DOMAIN-CONTAINING PROTEIN-RELATED"/>
    <property type="match status" value="1"/>
</dbReference>
<dbReference type="SUPFAM" id="SSF51316">
    <property type="entry name" value="Mss4-like"/>
    <property type="match status" value="1"/>
</dbReference>
<dbReference type="GO" id="GO:0046872">
    <property type="term" value="F:metal ion binding"/>
    <property type="evidence" value="ECO:0007669"/>
    <property type="project" value="UniProtKB-KW"/>
</dbReference>
<dbReference type="Pfam" id="PF04828">
    <property type="entry name" value="GFA"/>
    <property type="match status" value="1"/>
</dbReference>
<evidence type="ECO:0000256" key="2">
    <source>
        <dbReference type="ARBA" id="ARBA00022723"/>
    </source>
</evidence>
<dbReference type="InterPro" id="IPR006913">
    <property type="entry name" value="CENP-V/GFA"/>
</dbReference>
<keyword evidence="4" id="KW-0456">Lyase</keyword>
<accession>A0A411Z3F4</accession>
<feature type="domain" description="CENP-V/GFA" evidence="5">
    <location>
        <begin position="1"/>
        <end position="107"/>
    </location>
</feature>
<evidence type="ECO:0000256" key="4">
    <source>
        <dbReference type="ARBA" id="ARBA00023239"/>
    </source>
</evidence>
<evidence type="ECO:0000313" key="7">
    <source>
        <dbReference type="Proteomes" id="UP000284547"/>
    </source>
</evidence>
<dbReference type="Proteomes" id="UP000284547">
    <property type="component" value="Unassembled WGS sequence"/>
</dbReference>
<reference evidence="6 7" key="1">
    <citation type="submission" date="2018-08" db="EMBL/GenBank/DDBJ databases">
        <title>Flavobacterium tibetense sp. nov., isolated from a wetland YonghuCo on Tibetan Plateau.</title>
        <authorList>
            <person name="Phurbu D."/>
            <person name="Lu H."/>
            <person name="Xing P."/>
        </authorList>
    </citation>
    <scope>NUCLEOTIDE SEQUENCE [LARGE SCALE GENOMIC DNA]</scope>
    <source>
        <strain evidence="6 7">DJC</strain>
    </source>
</reference>
<evidence type="ECO:0000259" key="5">
    <source>
        <dbReference type="PROSITE" id="PS51891"/>
    </source>
</evidence>
<name>A0A411Z3F4_9RHOB</name>
<dbReference type="Gene3D" id="3.90.1590.10">
    <property type="entry name" value="glutathione-dependent formaldehyde- activating enzyme (gfa)"/>
    <property type="match status" value="1"/>
</dbReference>
<evidence type="ECO:0000256" key="3">
    <source>
        <dbReference type="ARBA" id="ARBA00022833"/>
    </source>
</evidence>
<dbReference type="PROSITE" id="PS51891">
    <property type="entry name" value="CENP_V_GFA"/>
    <property type="match status" value="1"/>
</dbReference>
<dbReference type="GO" id="GO:0016846">
    <property type="term" value="F:carbon-sulfur lyase activity"/>
    <property type="evidence" value="ECO:0007669"/>
    <property type="project" value="InterPro"/>
</dbReference>
<evidence type="ECO:0000256" key="1">
    <source>
        <dbReference type="ARBA" id="ARBA00005495"/>
    </source>
</evidence>
<evidence type="ECO:0000313" key="6">
    <source>
        <dbReference type="EMBL" id="RGP37593.1"/>
    </source>
</evidence>
<comment type="similarity">
    <text evidence="1">Belongs to the Gfa family.</text>
</comment>
<keyword evidence="2" id="KW-0479">Metal-binding</keyword>
<keyword evidence="7" id="KW-1185">Reference proteome</keyword>
<dbReference type="AlphaFoldDB" id="A0A411Z3F4"/>
<dbReference type="InterPro" id="IPR011057">
    <property type="entry name" value="Mss4-like_sf"/>
</dbReference>
<proteinExistence type="inferred from homology"/>
<dbReference type="EMBL" id="QWEY01000004">
    <property type="protein sequence ID" value="RGP37593.1"/>
    <property type="molecule type" value="Genomic_DNA"/>
</dbReference>
<dbReference type="PANTHER" id="PTHR33337">
    <property type="entry name" value="GFA DOMAIN-CONTAINING PROTEIN"/>
    <property type="match status" value="1"/>
</dbReference>
<keyword evidence="3" id="KW-0862">Zinc</keyword>
<comment type="caution">
    <text evidence="6">The sequence shown here is derived from an EMBL/GenBank/DDBJ whole genome shotgun (WGS) entry which is preliminary data.</text>
</comment>